<dbReference type="InterPro" id="IPR032710">
    <property type="entry name" value="NTF2-like_dom_sf"/>
</dbReference>
<dbReference type="RefSeq" id="WP_121840694.1">
    <property type="nucleotide sequence ID" value="NZ_ML014860.1"/>
</dbReference>
<reference evidence="7 8" key="1">
    <citation type="submission" date="2018-09" db="EMBL/GenBank/DDBJ databases">
        <title>Phylogeny of the Shewanellaceae, and recommendation for two new genera, Pseudoshewanella and Parashewanella.</title>
        <authorList>
            <person name="Wang G."/>
        </authorList>
    </citation>
    <scope>NUCLEOTIDE SEQUENCE [LARGE SCALE GENOMIC DNA]</scope>
    <source>
        <strain evidence="7 8">C51</strain>
    </source>
</reference>
<keyword evidence="4 5" id="KW-0472">Membrane</keyword>
<evidence type="ECO:0000256" key="4">
    <source>
        <dbReference type="ARBA" id="ARBA00023136"/>
    </source>
</evidence>
<dbReference type="CDD" id="cd16424">
    <property type="entry name" value="VirB8"/>
    <property type="match status" value="1"/>
</dbReference>
<keyword evidence="2 5" id="KW-0812">Transmembrane</keyword>
<comment type="subcellular location">
    <subcellularLocation>
        <location evidence="1">Membrane</location>
        <topology evidence="1">Single-pass membrane protein</topology>
    </subcellularLocation>
</comment>
<evidence type="ECO:0000256" key="3">
    <source>
        <dbReference type="ARBA" id="ARBA00022989"/>
    </source>
</evidence>
<evidence type="ECO:0000259" key="6">
    <source>
        <dbReference type="Pfam" id="PF04335"/>
    </source>
</evidence>
<dbReference type="GO" id="GO:0016020">
    <property type="term" value="C:membrane"/>
    <property type="evidence" value="ECO:0007669"/>
    <property type="project" value="UniProtKB-SubCell"/>
</dbReference>
<organism evidence="7 8">
    <name type="scientific">Parashewanella curva</name>
    <dbReference type="NCBI Taxonomy" id="2338552"/>
    <lineage>
        <taxon>Bacteria</taxon>
        <taxon>Pseudomonadati</taxon>
        <taxon>Pseudomonadota</taxon>
        <taxon>Gammaproteobacteria</taxon>
        <taxon>Alteromonadales</taxon>
        <taxon>Shewanellaceae</taxon>
        <taxon>Parashewanella</taxon>
    </lineage>
</organism>
<evidence type="ECO:0000256" key="2">
    <source>
        <dbReference type="ARBA" id="ARBA00022692"/>
    </source>
</evidence>
<evidence type="ECO:0000256" key="1">
    <source>
        <dbReference type="ARBA" id="ARBA00004167"/>
    </source>
</evidence>
<feature type="transmembrane region" description="Helical" evidence="5">
    <location>
        <begin position="35"/>
        <end position="56"/>
    </location>
</feature>
<dbReference type="EMBL" id="QZEI01000111">
    <property type="protein sequence ID" value="RLV57984.1"/>
    <property type="molecule type" value="Genomic_DNA"/>
</dbReference>
<name>A0A3L8PRX5_9GAMM</name>
<gene>
    <name evidence="7" type="ORF">D5018_19690</name>
</gene>
<evidence type="ECO:0000313" key="8">
    <source>
        <dbReference type="Proteomes" id="UP000281474"/>
    </source>
</evidence>
<dbReference type="InterPro" id="IPR026264">
    <property type="entry name" value="VirB8/PtlE"/>
</dbReference>
<dbReference type="AlphaFoldDB" id="A0A3L8PRX5"/>
<dbReference type="Pfam" id="PF04335">
    <property type="entry name" value="VirB8"/>
    <property type="match status" value="1"/>
</dbReference>
<comment type="caution">
    <text evidence="7">The sequence shown here is derived from an EMBL/GenBank/DDBJ whole genome shotgun (WGS) entry which is preliminary data.</text>
</comment>
<dbReference type="PIRSF" id="PIRSF003299">
    <property type="entry name" value="VirB8_PtlE"/>
    <property type="match status" value="1"/>
</dbReference>
<dbReference type="Gene3D" id="3.10.450.230">
    <property type="entry name" value="VirB8 protein"/>
    <property type="match status" value="1"/>
</dbReference>
<accession>A0A3L8PRX5</accession>
<keyword evidence="8" id="KW-1185">Reference proteome</keyword>
<dbReference type="OrthoDB" id="9816242at2"/>
<evidence type="ECO:0000256" key="5">
    <source>
        <dbReference type="SAM" id="Phobius"/>
    </source>
</evidence>
<keyword evidence="3 5" id="KW-1133">Transmembrane helix</keyword>
<protein>
    <submittedName>
        <fullName evidence="7">Type IV secretory pathway component</fullName>
    </submittedName>
</protein>
<dbReference type="SUPFAM" id="SSF54427">
    <property type="entry name" value="NTF2-like"/>
    <property type="match status" value="1"/>
</dbReference>
<dbReference type="InterPro" id="IPR007430">
    <property type="entry name" value="VirB8"/>
</dbReference>
<feature type="domain" description="Bacterial virulence protein VirB8" evidence="6">
    <location>
        <begin position="14"/>
        <end position="232"/>
    </location>
</feature>
<dbReference type="Proteomes" id="UP000281474">
    <property type="component" value="Unassembled WGS sequence"/>
</dbReference>
<evidence type="ECO:0000313" key="7">
    <source>
        <dbReference type="EMBL" id="RLV57984.1"/>
    </source>
</evidence>
<sequence>MNDKALFKQYFAEARGWDSELCTRIKTSERRAWRCCLLFTLIAVLQGVGLLCLLPLKTIEPFVIRVDNDSGLVDVVSTLTSHGEVKQQAQEVLDKYWLAQYVRYREGYQWETRSYNRKLVGLMSVDDVQQDYASQTDPKLNPNAPISMYGKQAQLITKVNAISFIASDKVSGEKRVTALVRYSKQLKRIGESHPLTHWVATITFTYRNAPMSVQNRQLNPLGFQVLSYRNDQATGDD</sequence>
<proteinExistence type="predicted"/>
<dbReference type="GO" id="GO:0030255">
    <property type="term" value="P:protein secretion by the type IV secretion system"/>
    <property type="evidence" value="ECO:0007669"/>
    <property type="project" value="InterPro"/>
</dbReference>